<proteinExistence type="predicted"/>
<organism evidence="1 2">
    <name type="scientific">Thelohanellus kitauei</name>
    <name type="common">Myxosporean</name>
    <dbReference type="NCBI Taxonomy" id="669202"/>
    <lineage>
        <taxon>Eukaryota</taxon>
        <taxon>Metazoa</taxon>
        <taxon>Cnidaria</taxon>
        <taxon>Myxozoa</taxon>
        <taxon>Myxosporea</taxon>
        <taxon>Bivalvulida</taxon>
        <taxon>Platysporina</taxon>
        <taxon>Myxobolidae</taxon>
        <taxon>Thelohanellus</taxon>
    </lineage>
</organism>
<dbReference type="EMBL" id="JWZT01002056">
    <property type="protein sequence ID" value="KII70474.1"/>
    <property type="molecule type" value="Genomic_DNA"/>
</dbReference>
<protein>
    <submittedName>
        <fullName evidence="1">Uncharacterized protein</fullName>
    </submittedName>
</protein>
<name>A0A0C2IYA9_THEKT</name>
<comment type="caution">
    <text evidence="1">The sequence shown here is derived from an EMBL/GenBank/DDBJ whole genome shotgun (WGS) entry which is preliminary data.</text>
</comment>
<reference evidence="1 2" key="1">
    <citation type="journal article" date="2014" name="Genome Biol. Evol.">
        <title>The genome of the myxosporean Thelohanellus kitauei shows adaptations to nutrient acquisition within its fish host.</title>
        <authorList>
            <person name="Yang Y."/>
            <person name="Xiong J."/>
            <person name="Zhou Z."/>
            <person name="Huo F."/>
            <person name="Miao W."/>
            <person name="Ran C."/>
            <person name="Liu Y."/>
            <person name="Zhang J."/>
            <person name="Feng J."/>
            <person name="Wang M."/>
            <person name="Wang M."/>
            <person name="Wang L."/>
            <person name="Yao B."/>
        </authorList>
    </citation>
    <scope>NUCLEOTIDE SEQUENCE [LARGE SCALE GENOMIC DNA]</scope>
    <source>
        <strain evidence="1">Wuqing</strain>
    </source>
</reference>
<dbReference type="Proteomes" id="UP000031668">
    <property type="component" value="Unassembled WGS sequence"/>
</dbReference>
<dbReference type="AlphaFoldDB" id="A0A0C2IYA9"/>
<sequence>MSARFLYFVHHEDGNVSDDQNLYCPDLHTILFKVHHVPNREHVEQDIEVICDKNVSINSKREKMLNFLNSQDVNGVLFQKFDDDSRDALQKIERMIRFEKSRDRLLSKLNSKFPAEIDIIQIKDNLCC</sequence>
<accession>A0A0C2IYA9</accession>
<evidence type="ECO:0000313" key="2">
    <source>
        <dbReference type="Proteomes" id="UP000031668"/>
    </source>
</evidence>
<evidence type="ECO:0000313" key="1">
    <source>
        <dbReference type="EMBL" id="KII70474.1"/>
    </source>
</evidence>
<gene>
    <name evidence="1" type="ORF">RF11_08325</name>
</gene>
<keyword evidence="2" id="KW-1185">Reference proteome</keyword>